<protein>
    <recommendedName>
        <fullName evidence="1">ATPase AAA-type core domain-containing protein</fullName>
    </recommendedName>
</protein>
<dbReference type="GO" id="GO:0016887">
    <property type="term" value="F:ATP hydrolysis activity"/>
    <property type="evidence" value="ECO:0007669"/>
    <property type="project" value="InterPro"/>
</dbReference>
<dbReference type="Proteomes" id="UP000241848">
    <property type="component" value="Unassembled WGS sequence"/>
</dbReference>
<accession>A0A2T2WCN8</accession>
<comment type="caution">
    <text evidence="2">The sequence shown here is derived from an EMBL/GenBank/DDBJ whole genome shotgun (WGS) entry which is preliminary data.</text>
</comment>
<sequence>MGEKFLEHIHQGRAGSFYGQEGSKRLEEMIQEGDCTTFEGTVEFVAQLLKALRYDHRQQDCAKEVSLTDQLRQGTSAKDLYNFLFGLSYLRPQFELRWHAKPLDQLSPGERGVLLLTFYLLVDRGDIPLIIDQPEENLDNQTIAGTLVPLIKKAKKRRQIIMVTHNPNLAVVCDADQLVYANLNKADGNRVTYV</sequence>
<dbReference type="GO" id="GO:0005524">
    <property type="term" value="F:ATP binding"/>
    <property type="evidence" value="ECO:0007669"/>
    <property type="project" value="InterPro"/>
</dbReference>
<evidence type="ECO:0000313" key="2">
    <source>
        <dbReference type="EMBL" id="PSR19990.1"/>
    </source>
</evidence>
<dbReference type="Gene3D" id="3.40.50.300">
    <property type="entry name" value="P-loop containing nucleotide triphosphate hydrolases"/>
    <property type="match status" value="1"/>
</dbReference>
<organism evidence="2 3">
    <name type="scientific">Sulfobacillus acidophilus</name>
    <dbReference type="NCBI Taxonomy" id="53633"/>
    <lineage>
        <taxon>Bacteria</taxon>
        <taxon>Bacillati</taxon>
        <taxon>Bacillota</taxon>
        <taxon>Clostridia</taxon>
        <taxon>Eubacteriales</taxon>
        <taxon>Clostridiales Family XVII. Incertae Sedis</taxon>
        <taxon>Sulfobacillus</taxon>
    </lineage>
</organism>
<evidence type="ECO:0000313" key="3">
    <source>
        <dbReference type="Proteomes" id="UP000241848"/>
    </source>
</evidence>
<gene>
    <name evidence="2" type="ORF">C7B45_17130</name>
</gene>
<dbReference type="InterPro" id="IPR027417">
    <property type="entry name" value="P-loop_NTPase"/>
</dbReference>
<dbReference type="SUPFAM" id="SSF52540">
    <property type="entry name" value="P-loop containing nucleoside triphosphate hydrolases"/>
    <property type="match status" value="1"/>
</dbReference>
<dbReference type="EMBL" id="PXYV01000100">
    <property type="protein sequence ID" value="PSR19990.1"/>
    <property type="molecule type" value="Genomic_DNA"/>
</dbReference>
<dbReference type="AlphaFoldDB" id="A0A2T2WCN8"/>
<name>A0A2T2WCN8_9FIRM</name>
<feature type="domain" description="ATPase AAA-type core" evidence="1">
    <location>
        <begin position="69"/>
        <end position="169"/>
    </location>
</feature>
<evidence type="ECO:0000259" key="1">
    <source>
        <dbReference type="Pfam" id="PF13304"/>
    </source>
</evidence>
<reference evidence="2 3" key="1">
    <citation type="journal article" date="2014" name="BMC Genomics">
        <title>Comparison of environmental and isolate Sulfobacillus genomes reveals diverse carbon, sulfur, nitrogen, and hydrogen metabolisms.</title>
        <authorList>
            <person name="Justice N.B."/>
            <person name="Norman A."/>
            <person name="Brown C.T."/>
            <person name="Singh A."/>
            <person name="Thomas B.C."/>
            <person name="Banfield J.F."/>
        </authorList>
    </citation>
    <scope>NUCLEOTIDE SEQUENCE [LARGE SCALE GENOMIC DNA]</scope>
    <source>
        <strain evidence="2">AMDSBA3</strain>
    </source>
</reference>
<dbReference type="InterPro" id="IPR003959">
    <property type="entry name" value="ATPase_AAA_core"/>
</dbReference>
<proteinExistence type="predicted"/>
<dbReference type="Pfam" id="PF13304">
    <property type="entry name" value="AAA_21"/>
    <property type="match status" value="1"/>
</dbReference>